<proteinExistence type="predicted"/>
<evidence type="ECO:0000259" key="6">
    <source>
        <dbReference type="Pfam" id="PF01694"/>
    </source>
</evidence>
<feature type="domain" description="Peptidase S54 rhomboid" evidence="6">
    <location>
        <begin position="89"/>
        <end position="220"/>
    </location>
</feature>
<feature type="transmembrane region" description="Helical" evidence="5">
    <location>
        <begin position="177"/>
        <end position="195"/>
    </location>
</feature>
<sequence length="231" mass="24569">MIFRLHAVMWVIASSGGLRLRNLDAMAAPAPAPRRTARVLPRNPVTSALFMLVFTAGLYVIEAFDVVGGGALDRNYGIEPLEVDGLDGVLFAPLLHAGWAHLIANTVPFLVLGFLAMAGGFRQFLVVTATIWILGGIGVWLTGGYGSGYHIGASGVIFGWLVFLLTRGFFARSALQILMAVGLFLVWGGILFGVLPGQPGISWQSHLFGALAGLLAARLAARADRRSPRST</sequence>
<organism evidence="7 8">
    <name type="scientific">Pseudonocardia adelaidensis</name>
    <dbReference type="NCBI Taxonomy" id="648754"/>
    <lineage>
        <taxon>Bacteria</taxon>
        <taxon>Bacillati</taxon>
        <taxon>Actinomycetota</taxon>
        <taxon>Actinomycetes</taxon>
        <taxon>Pseudonocardiales</taxon>
        <taxon>Pseudonocardiaceae</taxon>
        <taxon>Pseudonocardia</taxon>
    </lineage>
</organism>
<dbReference type="Gene3D" id="1.20.1540.10">
    <property type="entry name" value="Rhomboid-like"/>
    <property type="match status" value="1"/>
</dbReference>
<dbReference type="EMBL" id="BAABJO010000024">
    <property type="protein sequence ID" value="GAA5131938.1"/>
    <property type="molecule type" value="Genomic_DNA"/>
</dbReference>
<feature type="transmembrane region" description="Helical" evidence="5">
    <location>
        <begin position="149"/>
        <end position="170"/>
    </location>
</feature>
<dbReference type="InterPro" id="IPR022764">
    <property type="entry name" value="Peptidase_S54_rhomboid_dom"/>
</dbReference>
<feature type="transmembrane region" description="Helical" evidence="5">
    <location>
        <begin position="201"/>
        <end position="221"/>
    </location>
</feature>
<evidence type="ECO:0000313" key="8">
    <source>
        <dbReference type="Proteomes" id="UP001500804"/>
    </source>
</evidence>
<keyword evidence="4 5" id="KW-0472">Membrane</keyword>
<name>A0ABP9NUK7_9PSEU</name>
<evidence type="ECO:0000256" key="4">
    <source>
        <dbReference type="ARBA" id="ARBA00023136"/>
    </source>
</evidence>
<dbReference type="SUPFAM" id="SSF144091">
    <property type="entry name" value="Rhomboid-like"/>
    <property type="match status" value="1"/>
</dbReference>
<feature type="transmembrane region" description="Helical" evidence="5">
    <location>
        <begin position="44"/>
        <end position="61"/>
    </location>
</feature>
<keyword evidence="3 5" id="KW-1133">Transmembrane helix</keyword>
<evidence type="ECO:0000256" key="1">
    <source>
        <dbReference type="ARBA" id="ARBA00004141"/>
    </source>
</evidence>
<evidence type="ECO:0000256" key="3">
    <source>
        <dbReference type="ARBA" id="ARBA00022989"/>
    </source>
</evidence>
<reference evidence="8" key="1">
    <citation type="journal article" date="2019" name="Int. J. Syst. Evol. Microbiol.">
        <title>The Global Catalogue of Microorganisms (GCM) 10K type strain sequencing project: providing services to taxonomists for standard genome sequencing and annotation.</title>
        <authorList>
            <consortium name="The Broad Institute Genomics Platform"/>
            <consortium name="The Broad Institute Genome Sequencing Center for Infectious Disease"/>
            <person name="Wu L."/>
            <person name="Ma J."/>
        </authorList>
    </citation>
    <scope>NUCLEOTIDE SEQUENCE [LARGE SCALE GENOMIC DNA]</scope>
    <source>
        <strain evidence="8">JCM 18302</strain>
    </source>
</reference>
<keyword evidence="2 5" id="KW-0812">Transmembrane</keyword>
<feature type="transmembrane region" description="Helical" evidence="5">
    <location>
        <begin position="124"/>
        <end position="143"/>
    </location>
</feature>
<keyword evidence="8" id="KW-1185">Reference proteome</keyword>
<comment type="subcellular location">
    <subcellularLocation>
        <location evidence="1">Membrane</location>
        <topology evidence="1">Multi-pass membrane protein</topology>
    </subcellularLocation>
</comment>
<dbReference type="Proteomes" id="UP001500804">
    <property type="component" value="Unassembled WGS sequence"/>
</dbReference>
<dbReference type="PANTHER" id="PTHR43066">
    <property type="entry name" value="RHOMBOID-RELATED PROTEIN"/>
    <property type="match status" value="1"/>
</dbReference>
<protein>
    <recommendedName>
        <fullName evidence="6">Peptidase S54 rhomboid domain-containing protein</fullName>
    </recommendedName>
</protein>
<dbReference type="Pfam" id="PF01694">
    <property type="entry name" value="Rhomboid"/>
    <property type="match status" value="1"/>
</dbReference>
<gene>
    <name evidence="7" type="ORF">GCM10023320_55810</name>
</gene>
<comment type="caution">
    <text evidence="7">The sequence shown here is derived from an EMBL/GenBank/DDBJ whole genome shotgun (WGS) entry which is preliminary data.</text>
</comment>
<accession>A0ABP9NUK7</accession>
<feature type="transmembrane region" description="Helical" evidence="5">
    <location>
        <begin position="99"/>
        <end position="117"/>
    </location>
</feature>
<dbReference type="InterPro" id="IPR035952">
    <property type="entry name" value="Rhomboid-like_sf"/>
</dbReference>
<evidence type="ECO:0000313" key="7">
    <source>
        <dbReference type="EMBL" id="GAA5131938.1"/>
    </source>
</evidence>
<evidence type="ECO:0000256" key="5">
    <source>
        <dbReference type="SAM" id="Phobius"/>
    </source>
</evidence>
<evidence type="ECO:0000256" key="2">
    <source>
        <dbReference type="ARBA" id="ARBA00022692"/>
    </source>
</evidence>